<proteinExistence type="predicted"/>
<name>A0AAV7LDC9_PLEWA</name>
<comment type="caution">
    <text evidence="1">The sequence shown here is derived from an EMBL/GenBank/DDBJ whole genome shotgun (WGS) entry which is preliminary data.</text>
</comment>
<dbReference type="EMBL" id="JANPWB010000015">
    <property type="protein sequence ID" value="KAJ1087363.1"/>
    <property type="molecule type" value="Genomic_DNA"/>
</dbReference>
<gene>
    <name evidence="1" type="ORF">NDU88_000539</name>
</gene>
<dbReference type="Proteomes" id="UP001066276">
    <property type="component" value="Chromosome 11"/>
</dbReference>
<reference evidence="1" key="1">
    <citation type="journal article" date="2022" name="bioRxiv">
        <title>Sequencing and chromosome-scale assembly of the giantPleurodeles waltlgenome.</title>
        <authorList>
            <person name="Brown T."/>
            <person name="Elewa A."/>
            <person name="Iarovenko S."/>
            <person name="Subramanian E."/>
            <person name="Araus A.J."/>
            <person name="Petzold A."/>
            <person name="Susuki M."/>
            <person name="Suzuki K.-i.T."/>
            <person name="Hayashi T."/>
            <person name="Toyoda A."/>
            <person name="Oliveira C."/>
            <person name="Osipova E."/>
            <person name="Leigh N.D."/>
            <person name="Simon A."/>
            <person name="Yun M.H."/>
        </authorList>
    </citation>
    <scope>NUCLEOTIDE SEQUENCE</scope>
    <source>
        <strain evidence="1">20211129_DDA</strain>
        <tissue evidence="1">Liver</tissue>
    </source>
</reference>
<evidence type="ECO:0008006" key="3">
    <source>
        <dbReference type="Google" id="ProtNLM"/>
    </source>
</evidence>
<accession>A0AAV7LDC9</accession>
<dbReference type="SUPFAM" id="SSF52266">
    <property type="entry name" value="SGNH hydrolase"/>
    <property type="match status" value="1"/>
</dbReference>
<keyword evidence="2" id="KW-1185">Reference proteome</keyword>
<sequence length="190" mass="21965">MVGDKCRVRLIGHSYIMWVQQWMAVRKDSGDMWFKNTEVFWLGRLSMRCAQLIPNIERALQRRGRPEAVVVHLGGNDLVDLGQKDLLTALVMGLTAVSRLQHPADIVQSEIIATPFWKGRLRDQWAMGRSRQTKHNHVKNLQDDFLGLGESWFRQSQNTRLLRARWCPLIDPGHGHVCVKIDRNPGAMWF</sequence>
<evidence type="ECO:0000313" key="2">
    <source>
        <dbReference type="Proteomes" id="UP001066276"/>
    </source>
</evidence>
<evidence type="ECO:0000313" key="1">
    <source>
        <dbReference type="EMBL" id="KAJ1087363.1"/>
    </source>
</evidence>
<organism evidence="1 2">
    <name type="scientific">Pleurodeles waltl</name>
    <name type="common">Iberian ribbed newt</name>
    <dbReference type="NCBI Taxonomy" id="8319"/>
    <lineage>
        <taxon>Eukaryota</taxon>
        <taxon>Metazoa</taxon>
        <taxon>Chordata</taxon>
        <taxon>Craniata</taxon>
        <taxon>Vertebrata</taxon>
        <taxon>Euteleostomi</taxon>
        <taxon>Amphibia</taxon>
        <taxon>Batrachia</taxon>
        <taxon>Caudata</taxon>
        <taxon>Salamandroidea</taxon>
        <taxon>Salamandridae</taxon>
        <taxon>Pleurodelinae</taxon>
        <taxon>Pleurodeles</taxon>
    </lineage>
</organism>
<protein>
    <recommendedName>
        <fullName evidence="3">SGNH hydrolase-type esterase domain-containing protein</fullName>
    </recommendedName>
</protein>
<dbReference type="AlphaFoldDB" id="A0AAV7LDC9"/>